<keyword evidence="7" id="KW-1185">Reference proteome</keyword>
<evidence type="ECO:0000313" key="6">
    <source>
        <dbReference type="EMBL" id="MBP0447914.1"/>
    </source>
</evidence>
<dbReference type="RefSeq" id="WP_209382192.1">
    <property type="nucleotide sequence ID" value="NZ_JAGIZB010000093.1"/>
</dbReference>
<accession>A0ABS4ALK5</accession>
<evidence type="ECO:0000256" key="4">
    <source>
        <dbReference type="ARBA" id="ARBA00023136"/>
    </source>
</evidence>
<protein>
    <recommendedName>
        <fullName evidence="5">UPF0391 membrane protein J8J14_24630</fullName>
    </recommendedName>
</protein>
<keyword evidence="3 5" id="KW-1133">Transmembrane helix</keyword>
<keyword evidence="2 5" id="KW-0812">Transmembrane</keyword>
<evidence type="ECO:0000256" key="5">
    <source>
        <dbReference type="HAMAP-Rule" id="MF_01361"/>
    </source>
</evidence>
<comment type="similarity">
    <text evidence="5">Belongs to the UPF0391 family.</text>
</comment>
<dbReference type="InterPro" id="IPR009760">
    <property type="entry name" value="DUF1328"/>
</dbReference>
<evidence type="ECO:0000256" key="1">
    <source>
        <dbReference type="ARBA" id="ARBA00022475"/>
    </source>
</evidence>
<comment type="caution">
    <text evidence="6">The sequence shown here is derived from an EMBL/GenBank/DDBJ whole genome shotgun (WGS) entry which is preliminary data.</text>
</comment>
<dbReference type="Proteomes" id="UP000681594">
    <property type="component" value="Unassembled WGS sequence"/>
</dbReference>
<name>A0ABS4ALK5_9PROT</name>
<evidence type="ECO:0000256" key="2">
    <source>
        <dbReference type="ARBA" id="ARBA00022692"/>
    </source>
</evidence>
<reference evidence="6 7" key="1">
    <citation type="submission" date="2021-03" db="EMBL/GenBank/DDBJ databases">
        <authorList>
            <person name="So Y."/>
        </authorList>
    </citation>
    <scope>NUCLEOTIDE SEQUENCE [LARGE SCALE GENOMIC DNA]</scope>
    <source>
        <strain evidence="6 7">SSH11</strain>
    </source>
</reference>
<dbReference type="PIRSF" id="PIRSF036466">
    <property type="entry name" value="UCP036466"/>
    <property type="match status" value="1"/>
</dbReference>
<dbReference type="EMBL" id="JAGIZB010000093">
    <property type="protein sequence ID" value="MBP0447914.1"/>
    <property type="molecule type" value="Genomic_DNA"/>
</dbReference>
<keyword evidence="4 5" id="KW-0472">Membrane</keyword>
<gene>
    <name evidence="6" type="ORF">J8J14_24630</name>
</gene>
<comment type="subcellular location">
    <subcellularLocation>
        <location evidence="5">Cell membrane</location>
        <topology evidence="5">Single-pass membrane protein</topology>
    </subcellularLocation>
</comment>
<feature type="transmembrane region" description="Helical" evidence="5">
    <location>
        <begin position="35"/>
        <end position="53"/>
    </location>
</feature>
<evidence type="ECO:0000256" key="3">
    <source>
        <dbReference type="ARBA" id="ARBA00022989"/>
    </source>
</evidence>
<sequence>MIKWAVVFAVIPLLLGALGFGGLDGAAMGVAKIMFWLAGIITVALLVPGLTVGRKLT</sequence>
<evidence type="ECO:0000313" key="7">
    <source>
        <dbReference type="Proteomes" id="UP000681594"/>
    </source>
</evidence>
<proteinExistence type="inferred from homology"/>
<keyword evidence="1 5" id="KW-1003">Cell membrane</keyword>
<organism evidence="6 7">
    <name type="scientific">Pararoseomonas baculiformis</name>
    <dbReference type="NCBI Taxonomy" id="2820812"/>
    <lineage>
        <taxon>Bacteria</taxon>
        <taxon>Pseudomonadati</taxon>
        <taxon>Pseudomonadota</taxon>
        <taxon>Alphaproteobacteria</taxon>
        <taxon>Acetobacterales</taxon>
        <taxon>Acetobacteraceae</taxon>
        <taxon>Pararoseomonas</taxon>
    </lineage>
</organism>
<dbReference type="HAMAP" id="MF_01361">
    <property type="entry name" value="UPF0391"/>
    <property type="match status" value="1"/>
</dbReference>
<dbReference type="Pfam" id="PF07043">
    <property type="entry name" value="DUF1328"/>
    <property type="match status" value="1"/>
</dbReference>